<sequence>MRITTLSFIGFLVASAAAHAAGNPRAVNQLPPNDPTAAKLTPYEITLRAFDACLITQSRLLGTTREAVHTPCSCYARRTIANMTKDELNAFRKTGYFNDSAQAKGLEAIDYCKLKRPI</sequence>
<dbReference type="RefSeq" id="WP_191318255.1">
    <property type="nucleotide sequence ID" value="NZ_BNCG01000002.1"/>
</dbReference>
<reference evidence="3" key="1">
    <citation type="journal article" date="2019" name="Int. J. Syst. Evol. Microbiol.">
        <title>The Global Catalogue of Microorganisms (GCM) 10K type strain sequencing project: providing services to taxonomists for standard genome sequencing and annotation.</title>
        <authorList>
            <consortium name="The Broad Institute Genomics Platform"/>
            <consortium name="The Broad Institute Genome Sequencing Center for Infectious Disease"/>
            <person name="Wu L."/>
            <person name="Ma J."/>
        </authorList>
    </citation>
    <scope>NUCLEOTIDE SEQUENCE [LARGE SCALE GENOMIC DNA]</scope>
    <source>
        <strain evidence="3">KCTC 42282</strain>
    </source>
</reference>
<feature type="signal peptide" evidence="1">
    <location>
        <begin position="1"/>
        <end position="20"/>
    </location>
</feature>
<proteinExistence type="predicted"/>
<name>A0ABV7UE82_9HYPH</name>
<gene>
    <name evidence="2" type="ORF">ACFONL_05300</name>
</gene>
<protein>
    <submittedName>
        <fullName evidence="2">Uncharacterized protein</fullName>
    </submittedName>
</protein>
<dbReference type="EMBL" id="JBHRYC010000026">
    <property type="protein sequence ID" value="MFC3636798.1"/>
    <property type="molecule type" value="Genomic_DNA"/>
</dbReference>
<organism evidence="2 3">
    <name type="scientific">Camelimonas fluminis</name>
    <dbReference type="NCBI Taxonomy" id="1576911"/>
    <lineage>
        <taxon>Bacteria</taxon>
        <taxon>Pseudomonadati</taxon>
        <taxon>Pseudomonadota</taxon>
        <taxon>Alphaproteobacteria</taxon>
        <taxon>Hyphomicrobiales</taxon>
        <taxon>Chelatococcaceae</taxon>
        <taxon>Camelimonas</taxon>
    </lineage>
</organism>
<keyword evidence="3" id="KW-1185">Reference proteome</keyword>
<dbReference type="Proteomes" id="UP001595704">
    <property type="component" value="Unassembled WGS sequence"/>
</dbReference>
<accession>A0ABV7UE82</accession>
<evidence type="ECO:0000313" key="3">
    <source>
        <dbReference type="Proteomes" id="UP001595704"/>
    </source>
</evidence>
<feature type="chain" id="PRO_5045769974" evidence="1">
    <location>
        <begin position="21"/>
        <end position="118"/>
    </location>
</feature>
<comment type="caution">
    <text evidence="2">The sequence shown here is derived from an EMBL/GenBank/DDBJ whole genome shotgun (WGS) entry which is preliminary data.</text>
</comment>
<evidence type="ECO:0000313" key="2">
    <source>
        <dbReference type="EMBL" id="MFC3636798.1"/>
    </source>
</evidence>
<evidence type="ECO:0000256" key="1">
    <source>
        <dbReference type="SAM" id="SignalP"/>
    </source>
</evidence>
<keyword evidence="1" id="KW-0732">Signal</keyword>